<reference evidence="15" key="1">
    <citation type="submission" date="2023-07" db="EMBL/GenBank/DDBJ databases">
        <title>30 novel species of actinomycetes from the DSMZ collection.</title>
        <authorList>
            <person name="Nouioui I."/>
        </authorList>
    </citation>
    <scope>NUCLEOTIDE SEQUENCE [LARGE SCALE GENOMIC DNA]</scope>
    <source>
        <strain evidence="15">DSM 44743</strain>
    </source>
</reference>
<dbReference type="EMBL" id="JAVREP010000005">
    <property type="protein sequence ID" value="MDT0328754.1"/>
    <property type="molecule type" value="Genomic_DNA"/>
</dbReference>
<evidence type="ECO:0000256" key="4">
    <source>
        <dbReference type="ARBA" id="ARBA00022553"/>
    </source>
</evidence>
<dbReference type="SUPFAM" id="SSF55874">
    <property type="entry name" value="ATPase domain of HSP90 chaperone/DNA topoisomerase II/histidine kinase"/>
    <property type="match status" value="1"/>
</dbReference>
<comment type="caution">
    <text evidence="14">The sequence shown here is derived from an EMBL/GenBank/DDBJ whole genome shotgun (WGS) entry which is preliminary data.</text>
</comment>
<keyword evidence="10 11" id="KW-0472">Membrane</keyword>
<feature type="transmembrane region" description="Helical" evidence="11">
    <location>
        <begin position="20"/>
        <end position="41"/>
    </location>
</feature>
<evidence type="ECO:0000313" key="14">
    <source>
        <dbReference type="EMBL" id="MDT0328754.1"/>
    </source>
</evidence>
<dbReference type="PANTHER" id="PTHR45436">
    <property type="entry name" value="SENSOR HISTIDINE KINASE YKOH"/>
    <property type="match status" value="1"/>
</dbReference>
<dbReference type="SMART" id="SM00304">
    <property type="entry name" value="HAMP"/>
    <property type="match status" value="1"/>
</dbReference>
<dbReference type="InterPro" id="IPR050428">
    <property type="entry name" value="TCS_sensor_his_kinase"/>
</dbReference>
<dbReference type="CDD" id="cd00082">
    <property type="entry name" value="HisKA"/>
    <property type="match status" value="1"/>
</dbReference>
<dbReference type="InterPro" id="IPR036097">
    <property type="entry name" value="HisK_dim/P_sf"/>
</dbReference>
<dbReference type="InterPro" id="IPR003661">
    <property type="entry name" value="HisK_dim/P_dom"/>
</dbReference>
<dbReference type="Gene3D" id="6.10.340.10">
    <property type="match status" value="1"/>
</dbReference>
<dbReference type="RefSeq" id="WP_311511457.1">
    <property type="nucleotide sequence ID" value="NZ_JAVREP010000005.1"/>
</dbReference>
<dbReference type="Gene3D" id="1.10.287.130">
    <property type="match status" value="1"/>
</dbReference>
<dbReference type="SUPFAM" id="SSF158472">
    <property type="entry name" value="HAMP domain-like"/>
    <property type="match status" value="1"/>
</dbReference>
<evidence type="ECO:0000256" key="10">
    <source>
        <dbReference type="ARBA" id="ARBA00023136"/>
    </source>
</evidence>
<keyword evidence="5" id="KW-0808">Transferase</keyword>
<comment type="subcellular location">
    <subcellularLocation>
        <location evidence="2">Cell membrane</location>
    </subcellularLocation>
</comment>
<dbReference type="PROSITE" id="PS50109">
    <property type="entry name" value="HIS_KIN"/>
    <property type="match status" value="1"/>
</dbReference>
<evidence type="ECO:0000256" key="11">
    <source>
        <dbReference type="SAM" id="Phobius"/>
    </source>
</evidence>
<dbReference type="SUPFAM" id="SSF47384">
    <property type="entry name" value="Homodimeric domain of signal transducing histidine kinase"/>
    <property type="match status" value="1"/>
</dbReference>
<dbReference type="Pfam" id="PF02518">
    <property type="entry name" value="HATPase_c"/>
    <property type="match status" value="1"/>
</dbReference>
<gene>
    <name evidence="14" type="ORF">RM479_10080</name>
</gene>
<sequence length="369" mass="39707">MNRRPGVRISARSRLTLGYAVFLVVAGLAVLVGVYVVVRFIPAYPLITDDPSLRDQVTITARGEILRVLVEISLWVLAALAVIGLTGGWFLAGWVLRPLHRIDAAVRAVAAGRLDHRIRPTGPDDEFRRLADAFDHMLDRLQDAFAAQERFAANASHELRTPLAITATMIDVARRDPGHDHTVLLERLGAVNARAVGLTEALLRLADVDAVTAASVPVDLAGIARRAVADAQEEARERDVALDLTTCPAPVLGDDELLLRLTDNLVRNAVRHNVRDGNASITVGRDRDGSALLRITNTGTAHTAEGAARLTEPFLRGEGRTRRDGDGYGLGLPLVARVVDVHDGALDVTPREGGGLTVTVRLPGRVQSS</sequence>
<evidence type="ECO:0000259" key="12">
    <source>
        <dbReference type="PROSITE" id="PS50109"/>
    </source>
</evidence>
<evidence type="ECO:0000313" key="15">
    <source>
        <dbReference type="Proteomes" id="UP001183390"/>
    </source>
</evidence>
<evidence type="ECO:0000256" key="7">
    <source>
        <dbReference type="ARBA" id="ARBA00022777"/>
    </source>
</evidence>
<keyword evidence="6 11" id="KW-0812">Transmembrane</keyword>
<comment type="catalytic activity">
    <reaction evidence="1">
        <text>ATP + protein L-histidine = ADP + protein N-phospho-L-histidine.</text>
        <dbReference type="EC" id="2.7.13.3"/>
    </reaction>
</comment>
<dbReference type="PROSITE" id="PS50885">
    <property type="entry name" value="HAMP"/>
    <property type="match status" value="1"/>
</dbReference>
<dbReference type="PANTHER" id="PTHR45436:SF5">
    <property type="entry name" value="SENSOR HISTIDINE KINASE TRCS"/>
    <property type="match status" value="1"/>
</dbReference>
<dbReference type="InterPro" id="IPR003594">
    <property type="entry name" value="HATPase_dom"/>
</dbReference>
<keyword evidence="4" id="KW-0597">Phosphoprotein</keyword>
<dbReference type="CDD" id="cd06225">
    <property type="entry name" value="HAMP"/>
    <property type="match status" value="1"/>
</dbReference>
<feature type="transmembrane region" description="Helical" evidence="11">
    <location>
        <begin position="72"/>
        <end position="96"/>
    </location>
</feature>
<evidence type="ECO:0000256" key="8">
    <source>
        <dbReference type="ARBA" id="ARBA00022989"/>
    </source>
</evidence>
<evidence type="ECO:0000256" key="2">
    <source>
        <dbReference type="ARBA" id="ARBA00004236"/>
    </source>
</evidence>
<dbReference type="Pfam" id="PF00512">
    <property type="entry name" value="HisKA"/>
    <property type="match status" value="1"/>
</dbReference>
<keyword evidence="8 11" id="KW-1133">Transmembrane helix</keyword>
<keyword evidence="9" id="KW-0902">Two-component regulatory system</keyword>
<name>A0ABU2M7W2_9ACTN</name>
<dbReference type="InterPro" id="IPR004358">
    <property type="entry name" value="Sig_transdc_His_kin-like_C"/>
</dbReference>
<organism evidence="14 15">
    <name type="scientific">Nocardiopsis lambiniae</name>
    <dbReference type="NCBI Taxonomy" id="3075539"/>
    <lineage>
        <taxon>Bacteria</taxon>
        <taxon>Bacillati</taxon>
        <taxon>Actinomycetota</taxon>
        <taxon>Actinomycetes</taxon>
        <taxon>Streptosporangiales</taxon>
        <taxon>Nocardiopsidaceae</taxon>
        <taxon>Nocardiopsis</taxon>
    </lineage>
</organism>
<evidence type="ECO:0000256" key="1">
    <source>
        <dbReference type="ARBA" id="ARBA00000085"/>
    </source>
</evidence>
<evidence type="ECO:0000256" key="6">
    <source>
        <dbReference type="ARBA" id="ARBA00022692"/>
    </source>
</evidence>
<feature type="domain" description="HAMP" evidence="13">
    <location>
        <begin position="93"/>
        <end position="146"/>
    </location>
</feature>
<feature type="domain" description="Histidine kinase" evidence="12">
    <location>
        <begin position="154"/>
        <end position="366"/>
    </location>
</feature>
<protein>
    <recommendedName>
        <fullName evidence="3">histidine kinase</fullName>
        <ecNumber evidence="3">2.7.13.3</ecNumber>
    </recommendedName>
</protein>
<dbReference type="InterPro" id="IPR003660">
    <property type="entry name" value="HAMP_dom"/>
</dbReference>
<dbReference type="Gene3D" id="3.30.565.10">
    <property type="entry name" value="Histidine kinase-like ATPase, C-terminal domain"/>
    <property type="match status" value="1"/>
</dbReference>
<evidence type="ECO:0000256" key="9">
    <source>
        <dbReference type="ARBA" id="ARBA00023012"/>
    </source>
</evidence>
<dbReference type="Proteomes" id="UP001183390">
    <property type="component" value="Unassembled WGS sequence"/>
</dbReference>
<proteinExistence type="predicted"/>
<evidence type="ECO:0000256" key="5">
    <source>
        <dbReference type="ARBA" id="ARBA00022679"/>
    </source>
</evidence>
<dbReference type="SMART" id="SM00388">
    <property type="entry name" value="HisKA"/>
    <property type="match status" value="1"/>
</dbReference>
<keyword evidence="15" id="KW-1185">Reference proteome</keyword>
<keyword evidence="7 14" id="KW-0418">Kinase</keyword>
<dbReference type="SMART" id="SM00387">
    <property type="entry name" value="HATPase_c"/>
    <property type="match status" value="1"/>
</dbReference>
<evidence type="ECO:0000256" key="3">
    <source>
        <dbReference type="ARBA" id="ARBA00012438"/>
    </source>
</evidence>
<dbReference type="GO" id="GO:0016301">
    <property type="term" value="F:kinase activity"/>
    <property type="evidence" value="ECO:0007669"/>
    <property type="project" value="UniProtKB-KW"/>
</dbReference>
<dbReference type="Pfam" id="PF00672">
    <property type="entry name" value="HAMP"/>
    <property type="match status" value="1"/>
</dbReference>
<dbReference type="InterPro" id="IPR005467">
    <property type="entry name" value="His_kinase_dom"/>
</dbReference>
<dbReference type="InterPro" id="IPR036890">
    <property type="entry name" value="HATPase_C_sf"/>
</dbReference>
<dbReference type="EC" id="2.7.13.3" evidence="3"/>
<accession>A0ABU2M7W2</accession>
<dbReference type="PRINTS" id="PR00344">
    <property type="entry name" value="BCTRLSENSOR"/>
</dbReference>
<evidence type="ECO:0000259" key="13">
    <source>
        <dbReference type="PROSITE" id="PS50885"/>
    </source>
</evidence>